<name>A0A7K1Y419_9SPHI</name>
<keyword evidence="2" id="KW-1185">Reference proteome</keyword>
<accession>A0A7K1Y419</accession>
<dbReference type="InterPro" id="IPR024250">
    <property type="entry name" value="DUF2711"/>
</dbReference>
<protein>
    <submittedName>
        <fullName evidence="1">DUF2711 family protein</fullName>
    </submittedName>
</protein>
<evidence type="ECO:0000313" key="2">
    <source>
        <dbReference type="Proteomes" id="UP000466586"/>
    </source>
</evidence>
<comment type="caution">
    <text evidence="1">The sequence shown here is derived from an EMBL/GenBank/DDBJ whole genome shotgun (WGS) entry which is preliminary data.</text>
</comment>
<dbReference type="AlphaFoldDB" id="A0A7K1Y419"/>
<gene>
    <name evidence="1" type="ORF">GS399_00005</name>
</gene>
<reference evidence="1 2" key="1">
    <citation type="submission" date="2019-11" db="EMBL/GenBank/DDBJ databases">
        <title>Pedobacter sp. HMF7647 Genome sequencing and assembly.</title>
        <authorList>
            <person name="Kang H."/>
            <person name="Kim H."/>
            <person name="Joh K."/>
        </authorList>
    </citation>
    <scope>NUCLEOTIDE SEQUENCE [LARGE SCALE GENOMIC DNA]</scope>
    <source>
        <strain evidence="1 2">HMF7647</strain>
    </source>
</reference>
<sequence>MADIFTDYKIYPHEGKIKDHFKDFYETVFIAFLPFFKVDRQTTDNVNFKKSKQISYEEAKQEIDTLKDIPPFNADIFSYSNKDYPTDKEIFECGQAISWNEIVKGSGIKDVSELNKALRTSIGALRQVFRRPELTEKLNSYTSDQSIWHPTEGGFDILSKIAIYRTFKLLDKNEILVTDEFYETTSILELNKLTAFDFAEKVGFKDYFIYSSDKELLFTIEWDSFFFLIAIGQEKMNKIISSKLFEGFLCNKQTEHEWDYEEEEIQKYLDIEEQQKLLTTEPKSVRKTGANSTLPKAERSWWRKFFGY</sequence>
<proteinExistence type="predicted"/>
<organism evidence="1 2">
    <name type="scientific">Hufsiella arboris</name>
    <dbReference type="NCBI Taxonomy" id="2695275"/>
    <lineage>
        <taxon>Bacteria</taxon>
        <taxon>Pseudomonadati</taxon>
        <taxon>Bacteroidota</taxon>
        <taxon>Sphingobacteriia</taxon>
        <taxon>Sphingobacteriales</taxon>
        <taxon>Sphingobacteriaceae</taxon>
        <taxon>Hufsiella</taxon>
    </lineage>
</organism>
<dbReference type="Pfam" id="PF10924">
    <property type="entry name" value="DUF2711"/>
    <property type="match status" value="1"/>
</dbReference>
<dbReference type="Proteomes" id="UP000466586">
    <property type="component" value="Unassembled WGS sequence"/>
</dbReference>
<dbReference type="EMBL" id="WVHT01000001">
    <property type="protein sequence ID" value="MXV49335.1"/>
    <property type="molecule type" value="Genomic_DNA"/>
</dbReference>
<evidence type="ECO:0000313" key="1">
    <source>
        <dbReference type="EMBL" id="MXV49335.1"/>
    </source>
</evidence>